<dbReference type="InterPro" id="IPR012910">
    <property type="entry name" value="Plug_dom"/>
</dbReference>
<dbReference type="SUPFAM" id="SSF49464">
    <property type="entry name" value="Carboxypeptidase regulatory domain-like"/>
    <property type="match status" value="1"/>
</dbReference>
<evidence type="ECO:0000256" key="3">
    <source>
        <dbReference type="ARBA" id="ARBA00022452"/>
    </source>
</evidence>
<protein>
    <submittedName>
        <fullName evidence="11">TonB-dependent receptor</fullName>
    </submittedName>
</protein>
<name>A0A5C6VEX9_9FLAO</name>
<dbReference type="Gene3D" id="2.170.130.10">
    <property type="entry name" value="TonB-dependent receptor, plug domain"/>
    <property type="match status" value="1"/>
</dbReference>
<dbReference type="InterPro" id="IPR000531">
    <property type="entry name" value="Beta-barrel_TonB"/>
</dbReference>
<dbReference type="InterPro" id="IPR039426">
    <property type="entry name" value="TonB-dep_rcpt-like"/>
</dbReference>
<evidence type="ECO:0000256" key="2">
    <source>
        <dbReference type="ARBA" id="ARBA00022448"/>
    </source>
</evidence>
<dbReference type="OrthoDB" id="9795928at2"/>
<dbReference type="Pfam" id="PF13715">
    <property type="entry name" value="CarbopepD_reg_2"/>
    <property type="match status" value="1"/>
</dbReference>
<comment type="similarity">
    <text evidence="8">Belongs to the TonB-dependent receptor family.</text>
</comment>
<reference evidence="11 12" key="1">
    <citation type="submission" date="2019-08" db="EMBL/GenBank/DDBJ databases">
        <title>Genome of Luteibaculum oceani JCM 18817.</title>
        <authorList>
            <person name="Bowman J.P."/>
        </authorList>
    </citation>
    <scope>NUCLEOTIDE SEQUENCE [LARGE SCALE GENOMIC DNA]</scope>
    <source>
        <strain evidence="11 12">JCM 18817</strain>
    </source>
</reference>
<evidence type="ECO:0000259" key="9">
    <source>
        <dbReference type="Pfam" id="PF00593"/>
    </source>
</evidence>
<keyword evidence="5 8" id="KW-0798">TonB box</keyword>
<gene>
    <name evidence="11" type="ORF">FRX97_04375</name>
</gene>
<dbReference type="PANTHER" id="PTHR30069:SF40">
    <property type="entry name" value="TONB-DEPENDENT RECEPTOR NMB0964-RELATED"/>
    <property type="match status" value="1"/>
</dbReference>
<dbReference type="AlphaFoldDB" id="A0A5C6VEX9"/>
<evidence type="ECO:0000259" key="10">
    <source>
        <dbReference type="Pfam" id="PF07715"/>
    </source>
</evidence>
<comment type="subcellular location">
    <subcellularLocation>
        <location evidence="1">Cell outer membrane</location>
        <topology evidence="1">Multi-pass membrane protein</topology>
    </subcellularLocation>
</comment>
<evidence type="ECO:0000313" key="12">
    <source>
        <dbReference type="Proteomes" id="UP000321168"/>
    </source>
</evidence>
<evidence type="ECO:0000256" key="8">
    <source>
        <dbReference type="RuleBase" id="RU003357"/>
    </source>
</evidence>
<dbReference type="EMBL" id="VORB01000003">
    <property type="protein sequence ID" value="TXC81758.1"/>
    <property type="molecule type" value="Genomic_DNA"/>
</dbReference>
<dbReference type="GO" id="GO:0044718">
    <property type="term" value="P:siderophore transmembrane transport"/>
    <property type="evidence" value="ECO:0007669"/>
    <property type="project" value="TreeGrafter"/>
</dbReference>
<dbReference type="GO" id="GO:0015344">
    <property type="term" value="F:siderophore uptake transmembrane transporter activity"/>
    <property type="evidence" value="ECO:0007669"/>
    <property type="project" value="TreeGrafter"/>
</dbReference>
<evidence type="ECO:0000256" key="4">
    <source>
        <dbReference type="ARBA" id="ARBA00022692"/>
    </source>
</evidence>
<dbReference type="InterPro" id="IPR037066">
    <property type="entry name" value="Plug_dom_sf"/>
</dbReference>
<keyword evidence="12" id="KW-1185">Reference proteome</keyword>
<dbReference type="Pfam" id="PF07715">
    <property type="entry name" value="Plug"/>
    <property type="match status" value="1"/>
</dbReference>
<dbReference type="Pfam" id="PF00593">
    <property type="entry name" value="TonB_dep_Rec_b-barrel"/>
    <property type="match status" value="1"/>
</dbReference>
<evidence type="ECO:0000256" key="7">
    <source>
        <dbReference type="ARBA" id="ARBA00023237"/>
    </source>
</evidence>
<feature type="domain" description="TonB-dependent receptor-like beta-barrel" evidence="9">
    <location>
        <begin position="246"/>
        <end position="658"/>
    </location>
</feature>
<dbReference type="RefSeq" id="WP_147013777.1">
    <property type="nucleotide sequence ID" value="NZ_VORB01000003.1"/>
</dbReference>
<dbReference type="InterPro" id="IPR036942">
    <property type="entry name" value="Beta-barrel_TonB_sf"/>
</dbReference>
<dbReference type="Gene3D" id="2.60.40.1120">
    <property type="entry name" value="Carboxypeptidase-like, regulatory domain"/>
    <property type="match status" value="1"/>
</dbReference>
<keyword evidence="2" id="KW-0813">Transport</keyword>
<evidence type="ECO:0000256" key="1">
    <source>
        <dbReference type="ARBA" id="ARBA00004571"/>
    </source>
</evidence>
<keyword evidence="11" id="KW-0675">Receptor</keyword>
<sequence length="771" mass="85896">MAKYLVFLLLWLPGFLLANHCKNRISGIVSDEVHNESLSYANIYIPELGVGTVANEKGEFAFEEVCDGSYTLKVSHIGCKTEYIKLTVTEDVFITVSLNHNAELLETIAVNADKGELGAGASKSRVVLGSPESSSQVLAESMEKIPGVGTISTGNGIKKPTIHGLSGNRIAIINAGVKLEGQQWGREHAPEIGLNQSSEITIVKGVSALKYGSEAMAGAIILTPKKGLGEKGVALSVDAGYQSNGNGQSNGVNIPFNIGGKYSLTGYLGGAIVRKGNYSSPSRILTNTGYKESSYNGLLSADIEGYKLVYLQSAYQSEIGIFSGAHIGNVTDLLRAVENGSGFSGDTFTYQITEPRQDVFHETQKFEVEKQWKTWSGKMILSRQYNRRQELDQLARQSSRSFPGTQFEITTHQANIHFKKPGKKVTYQWGAQGNFQKNTYEGSYFIPGYYRNQIGAFALAKYYLSTESNLEFGLRQDWAVIDSPNPRNVEGSFEKRASVFSYQILYDRIYHDFQITAQHGRAWRMPGPNELFANGLHHGAARVEEGNVNLKPEITYNSNLDFNYRPKSNWGLNLNLYANYFTGLIYLKPQPEPVLTIRGAFPHFVFEQDRAWHYGADAGLDYKINKRYSAEVAGSLTRIDLLGLGNTVTDLPPENIRIRIERSVGKERKSRIWIQNQWFNKQHQTPSFSNEQSSEYFSAITAAPPAYNLISVGWMGDANLSKDLDFSYFVTVENLLNHEYRSYTDSFRYFASQPGVNVKMGMKIKIANHKK</sequence>
<dbReference type="SUPFAM" id="SSF56935">
    <property type="entry name" value="Porins"/>
    <property type="match status" value="1"/>
</dbReference>
<comment type="caution">
    <text evidence="11">The sequence shown here is derived from an EMBL/GenBank/DDBJ whole genome shotgun (WGS) entry which is preliminary data.</text>
</comment>
<dbReference type="InterPro" id="IPR008969">
    <property type="entry name" value="CarboxyPept-like_regulatory"/>
</dbReference>
<dbReference type="Proteomes" id="UP000321168">
    <property type="component" value="Unassembled WGS sequence"/>
</dbReference>
<feature type="domain" description="TonB-dependent receptor plug" evidence="10">
    <location>
        <begin position="135"/>
        <end position="219"/>
    </location>
</feature>
<dbReference type="GO" id="GO:0009279">
    <property type="term" value="C:cell outer membrane"/>
    <property type="evidence" value="ECO:0007669"/>
    <property type="project" value="UniProtKB-SubCell"/>
</dbReference>
<dbReference type="PANTHER" id="PTHR30069">
    <property type="entry name" value="TONB-DEPENDENT OUTER MEMBRANE RECEPTOR"/>
    <property type="match status" value="1"/>
</dbReference>
<evidence type="ECO:0000313" key="11">
    <source>
        <dbReference type="EMBL" id="TXC81758.1"/>
    </source>
</evidence>
<dbReference type="Gene3D" id="2.40.170.20">
    <property type="entry name" value="TonB-dependent receptor, beta-barrel domain"/>
    <property type="match status" value="1"/>
</dbReference>
<keyword evidence="7" id="KW-0998">Cell outer membrane</keyword>
<organism evidence="11 12">
    <name type="scientific">Luteibaculum oceani</name>
    <dbReference type="NCBI Taxonomy" id="1294296"/>
    <lineage>
        <taxon>Bacteria</taxon>
        <taxon>Pseudomonadati</taxon>
        <taxon>Bacteroidota</taxon>
        <taxon>Flavobacteriia</taxon>
        <taxon>Flavobacteriales</taxon>
        <taxon>Luteibaculaceae</taxon>
        <taxon>Luteibaculum</taxon>
    </lineage>
</organism>
<keyword evidence="3" id="KW-1134">Transmembrane beta strand</keyword>
<accession>A0A5C6VEX9</accession>
<keyword evidence="6 8" id="KW-0472">Membrane</keyword>
<evidence type="ECO:0000256" key="6">
    <source>
        <dbReference type="ARBA" id="ARBA00023136"/>
    </source>
</evidence>
<evidence type="ECO:0000256" key="5">
    <source>
        <dbReference type="ARBA" id="ARBA00023077"/>
    </source>
</evidence>
<keyword evidence="4" id="KW-0812">Transmembrane</keyword>
<proteinExistence type="inferred from homology"/>